<dbReference type="PANTHER" id="PTHR22959">
    <property type="entry name" value="PYM PROTEIN"/>
    <property type="match status" value="1"/>
</dbReference>
<proteinExistence type="predicted"/>
<dbReference type="InterPro" id="IPR039333">
    <property type="entry name" value="PYM1"/>
</dbReference>
<gene>
    <name evidence="3" type="ORF">HBR001_LOCUS5525</name>
</gene>
<feature type="compositionally biased region" description="Basic and acidic residues" evidence="1">
    <location>
        <begin position="158"/>
        <end position="177"/>
    </location>
</feature>
<dbReference type="EMBL" id="CANTFL010001158">
    <property type="protein sequence ID" value="CAI5732459.1"/>
    <property type="molecule type" value="Genomic_DNA"/>
</dbReference>
<feature type="region of interest" description="Disordered" evidence="1">
    <location>
        <begin position="87"/>
        <end position="142"/>
    </location>
</feature>
<feature type="compositionally biased region" description="Basic and acidic residues" evidence="1">
    <location>
        <begin position="101"/>
        <end position="125"/>
    </location>
</feature>
<dbReference type="GO" id="GO:1903259">
    <property type="term" value="P:exon-exon junction complex disassembly"/>
    <property type="evidence" value="ECO:0007669"/>
    <property type="project" value="InterPro"/>
</dbReference>
<accession>A0AAV0UC02</accession>
<name>A0AAV0UC02_HYABA</name>
<dbReference type="InterPro" id="IPR036348">
    <property type="entry name" value="WIBG_N_sf"/>
</dbReference>
<dbReference type="Proteomes" id="UP001162031">
    <property type="component" value="Unassembled WGS sequence"/>
</dbReference>
<keyword evidence="4" id="KW-1185">Reference proteome</keyword>
<feature type="region of interest" description="Disordered" evidence="1">
    <location>
        <begin position="158"/>
        <end position="182"/>
    </location>
</feature>
<reference evidence="3" key="1">
    <citation type="submission" date="2022-12" db="EMBL/GenBank/DDBJ databases">
        <authorList>
            <person name="Webb A."/>
        </authorList>
    </citation>
    <scope>NUCLEOTIDE SEQUENCE</scope>
    <source>
        <strain evidence="3">Hp1</strain>
    </source>
</reference>
<evidence type="ECO:0000256" key="1">
    <source>
        <dbReference type="SAM" id="MobiDB-lite"/>
    </source>
</evidence>
<feature type="domain" description="WIBG Mago-binding" evidence="2">
    <location>
        <begin position="21"/>
        <end position="47"/>
    </location>
</feature>
<dbReference type="GO" id="GO:0005737">
    <property type="term" value="C:cytoplasm"/>
    <property type="evidence" value="ECO:0007669"/>
    <property type="project" value="TreeGrafter"/>
</dbReference>
<feature type="compositionally biased region" description="Basic and acidic residues" evidence="1">
    <location>
        <begin position="60"/>
        <end position="71"/>
    </location>
</feature>
<dbReference type="AlphaFoldDB" id="A0AAV0UC02"/>
<sequence length="214" mass="23502">MNAVTTTPSRLPSGAVRTTDGDVIVPATRRADGSLRKPIRIRKGYVPQEEVPKYKTIAQRRREQEAKKADDTATAVDELSMDTLSLAETSKAVGGKQRCRSSAERRDDGARGKDRQPQLPKDKGDVTMPVETSSECAGDAQQRLKQKLTGINRQLKEMEQQMDGKGRTLSRQEKQTVESKAALQQQRKEIIAELNGATVTTSTSGPRPKVSISL</sequence>
<feature type="region of interest" description="Disordered" evidence="1">
    <location>
        <begin position="1"/>
        <end position="20"/>
    </location>
</feature>
<feature type="compositionally biased region" description="Polar residues" evidence="1">
    <location>
        <begin position="1"/>
        <end position="10"/>
    </location>
</feature>
<evidence type="ECO:0000313" key="3">
    <source>
        <dbReference type="EMBL" id="CAI5732459.1"/>
    </source>
</evidence>
<evidence type="ECO:0000313" key="4">
    <source>
        <dbReference type="Proteomes" id="UP001162031"/>
    </source>
</evidence>
<dbReference type="Pfam" id="PF09282">
    <property type="entry name" value="Mago-bind"/>
    <property type="match status" value="1"/>
</dbReference>
<evidence type="ECO:0000259" key="2">
    <source>
        <dbReference type="SMART" id="SM01273"/>
    </source>
</evidence>
<dbReference type="SMART" id="SM01273">
    <property type="entry name" value="Mago-bind"/>
    <property type="match status" value="1"/>
</dbReference>
<dbReference type="GO" id="GO:0035145">
    <property type="term" value="C:exon-exon junction complex"/>
    <property type="evidence" value="ECO:0007669"/>
    <property type="project" value="TreeGrafter"/>
</dbReference>
<organism evidence="3 4">
    <name type="scientific">Hyaloperonospora brassicae</name>
    <name type="common">Brassica downy mildew</name>
    <name type="synonym">Peronospora brassicae</name>
    <dbReference type="NCBI Taxonomy" id="162125"/>
    <lineage>
        <taxon>Eukaryota</taxon>
        <taxon>Sar</taxon>
        <taxon>Stramenopiles</taxon>
        <taxon>Oomycota</taxon>
        <taxon>Peronosporomycetes</taxon>
        <taxon>Peronosporales</taxon>
        <taxon>Peronosporaceae</taxon>
        <taxon>Hyaloperonospora</taxon>
    </lineage>
</organism>
<dbReference type="SUPFAM" id="SSF101931">
    <property type="entry name" value="Pym (Within the bgcn gene intron protein, WIBG), N-terminal domain"/>
    <property type="match status" value="1"/>
</dbReference>
<comment type="caution">
    <text evidence="3">The sequence shown here is derived from an EMBL/GenBank/DDBJ whole genome shotgun (WGS) entry which is preliminary data.</text>
</comment>
<feature type="region of interest" description="Disordered" evidence="1">
    <location>
        <begin position="54"/>
        <end position="74"/>
    </location>
</feature>
<protein>
    <recommendedName>
        <fullName evidence="2">WIBG Mago-binding domain-containing protein</fullName>
    </recommendedName>
</protein>
<dbReference type="GO" id="GO:0003723">
    <property type="term" value="F:RNA binding"/>
    <property type="evidence" value="ECO:0007669"/>
    <property type="project" value="TreeGrafter"/>
</dbReference>
<dbReference type="InterPro" id="IPR015362">
    <property type="entry name" value="WIBG_mago-bd"/>
</dbReference>
<dbReference type="PANTHER" id="PTHR22959:SF0">
    <property type="entry name" value="PARTNER OF Y14 AND MAGO"/>
    <property type="match status" value="1"/>
</dbReference>